<dbReference type="Gene3D" id="1.10.287.1490">
    <property type="match status" value="1"/>
</dbReference>
<evidence type="ECO:0000256" key="2">
    <source>
        <dbReference type="SAM" id="MobiDB-lite"/>
    </source>
</evidence>
<gene>
    <name evidence="3" type="ORF">Tco_0991711</name>
</gene>
<sequence>MTHPEEVDETIGIPTEVEPLDYMKLEDIGLNTCSHDLFLSFRELPSVDEREPQLLLKFSPLDVNLRDKRGTDPPINPYSPGSFRMKKSYDDRIISHGYELNSRYTNLVSSRARLQEKFDQKKGDVRLLCSKVTSLDDKLEKLQRDYDALGQENRELCSQRDAASEEVKKLQSQLIDAKAAFVGLTDELTQTDAKLSEQALIVRDLKNELALERSKSQGYKDAMDGLREDVTQFVGSGVDSLVRKLLSSDEFHDALARVASLGINYGVEKGLRMGRTDVEFEAVAHKVSNFHVGTKAVFDKALIDFPTTPFPFLSKIIAASEGTLSEVTQVLPDKHIRSATPVSTAPSGVNEASDQVPF</sequence>
<keyword evidence="1" id="KW-0175">Coiled coil</keyword>
<evidence type="ECO:0000313" key="3">
    <source>
        <dbReference type="EMBL" id="GJT56657.1"/>
    </source>
</evidence>
<feature type="region of interest" description="Disordered" evidence="2">
    <location>
        <begin position="339"/>
        <end position="358"/>
    </location>
</feature>
<keyword evidence="4" id="KW-1185">Reference proteome</keyword>
<dbReference type="EMBL" id="BQNB010016865">
    <property type="protein sequence ID" value="GJT56657.1"/>
    <property type="molecule type" value="Genomic_DNA"/>
</dbReference>
<organism evidence="3 4">
    <name type="scientific">Tanacetum coccineum</name>
    <dbReference type="NCBI Taxonomy" id="301880"/>
    <lineage>
        <taxon>Eukaryota</taxon>
        <taxon>Viridiplantae</taxon>
        <taxon>Streptophyta</taxon>
        <taxon>Embryophyta</taxon>
        <taxon>Tracheophyta</taxon>
        <taxon>Spermatophyta</taxon>
        <taxon>Magnoliopsida</taxon>
        <taxon>eudicotyledons</taxon>
        <taxon>Gunneridae</taxon>
        <taxon>Pentapetalae</taxon>
        <taxon>asterids</taxon>
        <taxon>campanulids</taxon>
        <taxon>Asterales</taxon>
        <taxon>Asteraceae</taxon>
        <taxon>Asteroideae</taxon>
        <taxon>Anthemideae</taxon>
        <taxon>Anthemidinae</taxon>
        <taxon>Tanacetum</taxon>
    </lineage>
</organism>
<feature type="coiled-coil region" evidence="1">
    <location>
        <begin position="132"/>
        <end position="180"/>
    </location>
</feature>
<name>A0ABQ5F0D4_9ASTR</name>
<feature type="compositionally biased region" description="Polar residues" evidence="2">
    <location>
        <begin position="340"/>
        <end position="358"/>
    </location>
</feature>
<evidence type="ECO:0008006" key="5">
    <source>
        <dbReference type="Google" id="ProtNLM"/>
    </source>
</evidence>
<proteinExistence type="predicted"/>
<comment type="caution">
    <text evidence="3">The sequence shown here is derived from an EMBL/GenBank/DDBJ whole genome shotgun (WGS) entry which is preliminary data.</text>
</comment>
<accession>A0ABQ5F0D4</accession>
<reference evidence="3" key="1">
    <citation type="journal article" date="2022" name="Int. J. Mol. Sci.">
        <title>Draft Genome of Tanacetum Coccineum: Genomic Comparison of Closely Related Tanacetum-Family Plants.</title>
        <authorList>
            <person name="Yamashiro T."/>
            <person name="Shiraishi A."/>
            <person name="Nakayama K."/>
            <person name="Satake H."/>
        </authorList>
    </citation>
    <scope>NUCLEOTIDE SEQUENCE</scope>
</reference>
<evidence type="ECO:0000313" key="4">
    <source>
        <dbReference type="Proteomes" id="UP001151760"/>
    </source>
</evidence>
<dbReference type="Proteomes" id="UP001151760">
    <property type="component" value="Unassembled WGS sequence"/>
</dbReference>
<evidence type="ECO:0000256" key="1">
    <source>
        <dbReference type="SAM" id="Coils"/>
    </source>
</evidence>
<reference evidence="3" key="2">
    <citation type="submission" date="2022-01" db="EMBL/GenBank/DDBJ databases">
        <authorList>
            <person name="Yamashiro T."/>
            <person name="Shiraishi A."/>
            <person name="Satake H."/>
            <person name="Nakayama K."/>
        </authorList>
    </citation>
    <scope>NUCLEOTIDE SEQUENCE</scope>
</reference>
<protein>
    <recommendedName>
        <fullName evidence="5">Transposase (Putative), gypsy type</fullName>
    </recommendedName>
</protein>